<keyword evidence="3" id="KW-1185">Reference proteome</keyword>
<evidence type="ECO:0000313" key="3">
    <source>
        <dbReference type="Proteomes" id="UP000828390"/>
    </source>
</evidence>
<protein>
    <submittedName>
        <fullName evidence="2">Uncharacterized protein</fullName>
    </submittedName>
</protein>
<feature type="compositionally biased region" description="Polar residues" evidence="1">
    <location>
        <begin position="61"/>
        <end position="77"/>
    </location>
</feature>
<dbReference type="Proteomes" id="UP000828390">
    <property type="component" value="Unassembled WGS sequence"/>
</dbReference>
<proteinExistence type="predicted"/>
<dbReference type="EMBL" id="JAIWYP010000012">
    <property type="protein sequence ID" value="KAH3725780.1"/>
    <property type="molecule type" value="Genomic_DNA"/>
</dbReference>
<feature type="region of interest" description="Disordered" evidence="1">
    <location>
        <begin position="46"/>
        <end position="77"/>
    </location>
</feature>
<evidence type="ECO:0000313" key="2">
    <source>
        <dbReference type="EMBL" id="KAH3725780.1"/>
    </source>
</evidence>
<reference evidence="2" key="2">
    <citation type="submission" date="2020-11" db="EMBL/GenBank/DDBJ databases">
        <authorList>
            <person name="McCartney M.A."/>
            <person name="Auch B."/>
            <person name="Kono T."/>
            <person name="Mallez S."/>
            <person name="Becker A."/>
            <person name="Gohl D.M."/>
            <person name="Silverstein K.A.T."/>
            <person name="Koren S."/>
            <person name="Bechman K.B."/>
            <person name="Herman A."/>
            <person name="Abrahante J.E."/>
            <person name="Garbe J."/>
        </authorList>
    </citation>
    <scope>NUCLEOTIDE SEQUENCE</scope>
    <source>
        <strain evidence="2">Duluth1</strain>
        <tissue evidence="2">Whole animal</tissue>
    </source>
</reference>
<reference evidence="2" key="1">
    <citation type="journal article" date="2019" name="bioRxiv">
        <title>The Genome of the Zebra Mussel, Dreissena polymorpha: A Resource for Invasive Species Research.</title>
        <authorList>
            <person name="McCartney M.A."/>
            <person name="Auch B."/>
            <person name="Kono T."/>
            <person name="Mallez S."/>
            <person name="Zhang Y."/>
            <person name="Obille A."/>
            <person name="Becker A."/>
            <person name="Abrahante J.E."/>
            <person name="Garbe J."/>
            <person name="Badalamenti J.P."/>
            <person name="Herman A."/>
            <person name="Mangelson H."/>
            <person name="Liachko I."/>
            <person name="Sullivan S."/>
            <person name="Sone E.D."/>
            <person name="Koren S."/>
            <person name="Silverstein K.A.T."/>
            <person name="Beckman K.B."/>
            <person name="Gohl D.M."/>
        </authorList>
    </citation>
    <scope>NUCLEOTIDE SEQUENCE</scope>
    <source>
        <strain evidence="2">Duluth1</strain>
        <tissue evidence="2">Whole animal</tissue>
    </source>
</reference>
<evidence type="ECO:0000256" key="1">
    <source>
        <dbReference type="SAM" id="MobiDB-lite"/>
    </source>
</evidence>
<comment type="caution">
    <text evidence="2">The sequence shown here is derived from an EMBL/GenBank/DDBJ whole genome shotgun (WGS) entry which is preliminary data.</text>
</comment>
<dbReference type="AlphaFoldDB" id="A0A9D4CK53"/>
<sequence length="77" mass="8716">MSALESIIVVAGYKIQPEELIDYLLANPRTEPSVVTPWVSKEINEEARPKKERKNKKKSNDVNNALDTSSENKGWCN</sequence>
<organism evidence="2 3">
    <name type="scientific">Dreissena polymorpha</name>
    <name type="common">Zebra mussel</name>
    <name type="synonym">Mytilus polymorpha</name>
    <dbReference type="NCBI Taxonomy" id="45954"/>
    <lineage>
        <taxon>Eukaryota</taxon>
        <taxon>Metazoa</taxon>
        <taxon>Spiralia</taxon>
        <taxon>Lophotrochozoa</taxon>
        <taxon>Mollusca</taxon>
        <taxon>Bivalvia</taxon>
        <taxon>Autobranchia</taxon>
        <taxon>Heteroconchia</taxon>
        <taxon>Euheterodonta</taxon>
        <taxon>Imparidentia</taxon>
        <taxon>Neoheterodontei</taxon>
        <taxon>Myida</taxon>
        <taxon>Dreissenoidea</taxon>
        <taxon>Dreissenidae</taxon>
        <taxon>Dreissena</taxon>
    </lineage>
</organism>
<gene>
    <name evidence="2" type="ORF">DPMN_051629</name>
</gene>
<accession>A0A9D4CK53</accession>
<name>A0A9D4CK53_DREPO</name>